<keyword evidence="1" id="KW-0472">Membrane</keyword>
<feature type="transmembrane region" description="Helical" evidence="1">
    <location>
        <begin position="59"/>
        <end position="76"/>
    </location>
</feature>
<feature type="transmembrane region" description="Helical" evidence="1">
    <location>
        <begin position="83"/>
        <end position="101"/>
    </location>
</feature>
<dbReference type="Proteomes" id="UP000037175">
    <property type="component" value="Unassembled WGS sequence"/>
</dbReference>
<evidence type="ECO:0000313" key="2">
    <source>
        <dbReference type="EMBL" id="KNZ70132.1"/>
    </source>
</evidence>
<reference evidence="3" key="1">
    <citation type="submission" date="2015-07" db="EMBL/GenBank/DDBJ databases">
        <title>Complete Genome of Thermincola ferriacetica strain Z-0001T.</title>
        <authorList>
            <person name="Lusk B."/>
            <person name="Badalamenti J.P."/>
            <person name="Parameswaran P."/>
            <person name="Bond D.R."/>
            <person name="Torres C.I."/>
        </authorList>
    </citation>
    <scope>NUCLEOTIDE SEQUENCE [LARGE SCALE GENOMIC DNA]</scope>
    <source>
        <strain evidence="3">Z-0001</strain>
    </source>
</reference>
<protein>
    <submittedName>
        <fullName evidence="2">Uncharacterized protein</fullName>
    </submittedName>
</protein>
<dbReference type="EMBL" id="LGTE01000006">
    <property type="protein sequence ID" value="KNZ70132.1"/>
    <property type="molecule type" value="Genomic_DNA"/>
</dbReference>
<evidence type="ECO:0000256" key="1">
    <source>
        <dbReference type="SAM" id="Phobius"/>
    </source>
</evidence>
<feature type="transmembrane region" description="Helical" evidence="1">
    <location>
        <begin position="12"/>
        <end position="29"/>
    </location>
</feature>
<feature type="transmembrane region" description="Helical" evidence="1">
    <location>
        <begin position="36"/>
        <end position="53"/>
    </location>
</feature>
<dbReference type="AlphaFoldDB" id="A0A0L6W3G9"/>
<proteinExistence type="predicted"/>
<dbReference type="RefSeq" id="WP_052217344.1">
    <property type="nucleotide sequence ID" value="NZ_LGTE01000006.1"/>
</dbReference>
<keyword evidence="1" id="KW-0812">Transmembrane</keyword>
<accession>A0A0L6W3G9</accession>
<keyword evidence="3" id="KW-1185">Reference proteome</keyword>
<organism evidence="2 3">
    <name type="scientific">Thermincola ferriacetica</name>
    <dbReference type="NCBI Taxonomy" id="281456"/>
    <lineage>
        <taxon>Bacteria</taxon>
        <taxon>Bacillati</taxon>
        <taxon>Bacillota</taxon>
        <taxon>Clostridia</taxon>
        <taxon>Eubacteriales</taxon>
        <taxon>Thermincolaceae</taxon>
        <taxon>Thermincola</taxon>
    </lineage>
</organism>
<gene>
    <name evidence="2" type="ORF">Tfer_1275</name>
</gene>
<sequence length="164" mass="18552">MVVNLCLILFQSFPENILVISSGLVLTGLRPRLPKIIIIAAITSVISHIVRALPLAPGLHIILQFPVLVMLVTCFYKLNITYAILASSIGVIGITLCEMILNPILSLVTGIPIKEVLKDPFWRFVFPIPEFILMAILVYFLFRKRITLFDVQEFENLEHVENHE</sequence>
<feature type="transmembrane region" description="Helical" evidence="1">
    <location>
        <begin position="121"/>
        <end position="142"/>
    </location>
</feature>
<comment type="caution">
    <text evidence="2">The sequence shown here is derived from an EMBL/GenBank/DDBJ whole genome shotgun (WGS) entry which is preliminary data.</text>
</comment>
<keyword evidence="1" id="KW-1133">Transmembrane helix</keyword>
<name>A0A0L6W3G9_9FIRM</name>
<evidence type="ECO:0000313" key="3">
    <source>
        <dbReference type="Proteomes" id="UP000037175"/>
    </source>
</evidence>